<dbReference type="AlphaFoldDB" id="X1RZZ3"/>
<comment type="caution">
    <text evidence="1">The sequence shown here is derived from an EMBL/GenBank/DDBJ whole genome shotgun (WGS) entry which is preliminary data.</text>
</comment>
<evidence type="ECO:0008006" key="2">
    <source>
        <dbReference type="Google" id="ProtNLM"/>
    </source>
</evidence>
<proteinExistence type="predicted"/>
<accession>X1RZZ3</accession>
<dbReference type="Gene3D" id="3.30.450.20">
    <property type="entry name" value="PAS domain"/>
    <property type="match status" value="1"/>
</dbReference>
<reference evidence="1" key="1">
    <citation type="journal article" date="2014" name="Front. Microbiol.">
        <title>High frequency of phylogenetically diverse reductive dehalogenase-homologous genes in deep subseafloor sedimentary metagenomes.</title>
        <authorList>
            <person name="Kawai M."/>
            <person name="Futagami T."/>
            <person name="Toyoda A."/>
            <person name="Takaki Y."/>
            <person name="Nishi S."/>
            <person name="Hori S."/>
            <person name="Arai W."/>
            <person name="Tsubouchi T."/>
            <person name="Morono Y."/>
            <person name="Uchiyama I."/>
            <person name="Ito T."/>
            <person name="Fujiyama A."/>
            <person name="Inagaki F."/>
            <person name="Takami H."/>
        </authorList>
    </citation>
    <scope>NUCLEOTIDE SEQUENCE</scope>
    <source>
        <strain evidence="1">Expedition CK06-06</strain>
    </source>
</reference>
<dbReference type="EMBL" id="BARW01006098">
    <property type="protein sequence ID" value="GAI86223.1"/>
    <property type="molecule type" value="Genomic_DNA"/>
</dbReference>
<organism evidence="1">
    <name type="scientific">marine sediment metagenome</name>
    <dbReference type="NCBI Taxonomy" id="412755"/>
    <lineage>
        <taxon>unclassified sequences</taxon>
        <taxon>metagenomes</taxon>
        <taxon>ecological metagenomes</taxon>
    </lineage>
</organism>
<evidence type="ECO:0000313" key="1">
    <source>
        <dbReference type="EMBL" id="GAI86223.1"/>
    </source>
</evidence>
<sequence length="129" mass="15244">FIIELTGSTEVREAIRQTKPPAISLIGHRGARLLFDLVQVEFEKTEIEKKRQKHEEKERKYTQIILDSLPYRIMVVNMDMTIERVNQTFLEEFNLAYEDVLGKHCYEVRYGLEKSCGEGLYQPRPKFSF</sequence>
<feature type="non-terminal residue" evidence="1">
    <location>
        <position position="1"/>
    </location>
</feature>
<dbReference type="SUPFAM" id="SSF55785">
    <property type="entry name" value="PYP-like sensor domain (PAS domain)"/>
    <property type="match status" value="1"/>
</dbReference>
<protein>
    <recommendedName>
        <fullName evidence="2">PAS domain-containing protein</fullName>
    </recommendedName>
</protein>
<name>X1RZZ3_9ZZZZ</name>
<gene>
    <name evidence="1" type="ORF">S12H4_12780</name>
</gene>
<dbReference type="InterPro" id="IPR035965">
    <property type="entry name" value="PAS-like_dom_sf"/>
</dbReference>